<name>A0A060CDH0_9ASCO</name>
<feature type="transmembrane region" description="Helical" evidence="1">
    <location>
        <begin position="38"/>
        <end position="57"/>
    </location>
</feature>
<organism evidence="2">
    <name type="scientific">uncultured Yarrowia</name>
    <dbReference type="NCBI Taxonomy" id="849058"/>
    <lineage>
        <taxon>Eukaryota</taxon>
        <taxon>Fungi</taxon>
        <taxon>Dikarya</taxon>
        <taxon>Ascomycota</taxon>
        <taxon>Saccharomycotina</taxon>
        <taxon>Dipodascomycetes</taxon>
        <taxon>Dipodascales</taxon>
        <taxon>Dipodascaceae</taxon>
        <taxon>environmental samples</taxon>
    </lineage>
</organism>
<reference evidence="2" key="1">
    <citation type="journal article" date="2013" name="Environ. Microbiol.">
        <title>Seasonally variable intestinal metagenomes of the red palm weevil (Rhynchophorus ferrugineus).</title>
        <authorList>
            <person name="Jia S."/>
            <person name="Zhang X."/>
            <person name="Zhang G."/>
            <person name="Yin A."/>
            <person name="Zhang S."/>
            <person name="Li F."/>
            <person name="Wang L."/>
            <person name="Zhao D."/>
            <person name="Yun Q."/>
            <person name="Tala"/>
            <person name="Wang J."/>
            <person name="Sun G."/>
            <person name="Baabdullah M."/>
            <person name="Yu X."/>
            <person name="Hu S."/>
            <person name="Al-Mssallem I.S."/>
            <person name="Yu J."/>
        </authorList>
    </citation>
    <scope>NUCLEOTIDE SEQUENCE</scope>
</reference>
<evidence type="ECO:0000256" key="1">
    <source>
        <dbReference type="SAM" id="Phobius"/>
    </source>
</evidence>
<keyword evidence="1" id="KW-0812">Transmembrane</keyword>
<dbReference type="AlphaFoldDB" id="A0A060CDH0"/>
<keyword evidence="1" id="KW-1133">Transmembrane helix</keyword>
<keyword evidence="1" id="KW-0472">Membrane</keyword>
<proteinExistence type="predicted"/>
<dbReference type="EMBL" id="KF123761">
    <property type="protein sequence ID" value="AIA91070.1"/>
    <property type="molecule type" value="Genomic_DNA"/>
</dbReference>
<evidence type="ECO:0000313" key="2">
    <source>
        <dbReference type="EMBL" id="AIA91070.1"/>
    </source>
</evidence>
<sequence>MWQEEQKIAYDSIPDDHKPETIDQIKRLHRLGAWAGKLFILCFIVDIFLYAFLELVYPRSKIEKGC</sequence>
<accession>A0A060CDH0</accession>
<protein>
    <submittedName>
        <fullName evidence="2">CAZy families GT4 protein</fullName>
    </submittedName>
</protein>